<feature type="compositionally biased region" description="Basic and acidic residues" evidence="1">
    <location>
        <begin position="65"/>
        <end position="79"/>
    </location>
</feature>
<name>A0A6A4BSB9_9STRA</name>
<evidence type="ECO:0000313" key="3">
    <source>
        <dbReference type="Proteomes" id="UP000437068"/>
    </source>
</evidence>
<comment type="caution">
    <text evidence="2">The sequence shown here is derived from an EMBL/GenBank/DDBJ whole genome shotgun (WGS) entry which is preliminary data.</text>
</comment>
<sequence>MGQIKESGPGPGPPAAGQPPSARTKEMASPPGRPTEEGGSAAPHIHRPRGEPEAACGDSTTGRQLRLDTSEENDSKTGTDRISAGKPDNELHQPMSAKATWGDMVRSHLPTTAAISEDAARASHMLAGVWNPIQAKQLLETLMTDWTQATTRHWRPEESQMRQEALAPAKASCDESTRAWTQRESEILQAYLAGSLDLPHPPNFLKEVLIGEHRAMIEDMHEAYFNATLTAPTKCLLAPVS</sequence>
<dbReference type="AlphaFoldDB" id="A0A6A4BSB9"/>
<reference evidence="2 3" key="1">
    <citation type="submission" date="2018-08" db="EMBL/GenBank/DDBJ databases">
        <title>Genomic investigation of the strawberry pathogen Phytophthora fragariae indicates pathogenicity is determined by transcriptional variation in three key races.</title>
        <authorList>
            <person name="Adams T.M."/>
            <person name="Armitage A.D."/>
            <person name="Sobczyk M.K."/>
            <person name="Bates H.J."/>
            <person name="Dunwell J.M."/>
            <person name="Nellist C.F."/>
            <person name="Harrison R.J."/>
        </authorList>
    </citation>
    <scope>NUCLEOTIDE SEQUENCE [LARGE SCALE GENOMIC DNA]</scope>
    <source>
        <strain evidence="2 3">A4</strain>
    </source>
</reference>
<evidence type="ECO:0000313" key="2">
    <source>
        <dbReference type="EMBL" id="KAE9275377.1"/>
    </source>
</evidence>
<dbReference type="EMBL" id="QXGE01003385">
    <property type="protein sequence ID" value="KAE9275377.1"/>
    <property type="molecule type" value="Genomic_DNA"/>
</dbReference>
<accession>A0A6A4BSB9</accession>
<dbReference type="Proteomes" id="UP000437068">
    <property type="component" value="Unassembled WGS sequence"/>
</dbReference>
<feature type="region of interest" description="Disordered" evidence="1">
    <location>
        <begin position="1"/>
        <end position="92"/>
    </location>
</feature>
<organism evidence="2 3">
    <name type="scientific">Phytophthora fragariae</name>
    <dbReference type="NCBI Taxonomy" id="53985"/>
    <lineage>
        <taxon>Eukaryota</taxon>
        <taxon>Sar</taxon>
        <taxon>Stramenopiles</taxon>
        <taxon>Oomycota</taxon>
        <taxon>Peronosporomycetes</taxon>
        <taxon>Peronosporales</taxon>
        <taxon>Peronosporaceae</taxon>
        <taxon>Phytophthora</taxon>
    </lineage>
</organism>
<proteinExistence type="predicted"/>
<gene>
    <name evidence="2" type="ORF">PF001_g26617</name>
</gene>
<evidence type="ECO:0000256" key="1">
    <source>
        <dbReference type="SAM" id="MobiDB-lite"/>
    </source>
</evidence>
<protein>
    <submittedName>
        <fullName evidence="2">Uncharacterized protein</fullName>
    </submittedName>
</protein>